<organism evidence="16 17">
    <name type="scientific">Faecalicatena orotica</name>
    <dbReference type="NCBI Taxonomy" id="1544"/>
    <lineage>
        <taxon>Bacteria</taxon>
        <taxon>Bacillati</taxon>
        <taxon>Bacillota</taxon>
        <taxon>Clostridia</taxon>
        <taxon>Lachnospirales</taxon>
        <taxon>Lachnospiraceae</taxon>
        <taxon>Faecalicatena</taxon>
    </lineage>
</organism>
<evidence type="ECO:0000256" key="2">
    <source>
        <dbReference type="ARBA" id="ARBA00005120"/>
    </source>
</evidence>
<dbReference type="OrthoDB" id="9782828at2"/>
<feature type="active site" description="Schiff-base intermediate with substrate" evidence="12 14">
    <location>
        <position position="165"/>
    </location>
</feature>
<comment type="pathway">
    <text evidence="2 12">Amino-acid biosynthesis; L-lysine biosynthesis via DAP pathway; (S)-tetrahydrodipicolinate from L-aspartate: step 3/4.</text>
</comment>
<dbReference type="Pfam" id="PF00701">
    <property type="entry name" value="DHDPS"/>
    <property type="match status" value="1"/>
</dbReference>
<keyword evidence="10 12" id="KW-0704">Schiff base</keyword>
<evidence type="ECO:0000256" key="15">
    <source>
        <dbReference type="PIRSR" id="PIRSR001365-2"/>
    </source>
</evidence>
<evidence type="ECO:0000313" key="16">
    <source>
        <dbReference type="EMBL" id="PWJ28632.1"/>
    </source>
</evidence>
<dbReference type="Proteomes" id="UP000245845">
    <property type="component" value="Unassembled WGS sequence"/>
</dbReference>
<dbReference type="InterPro" id="IPR005263">
    <property type="entry name" value="DapA"/>
</dbReference>
<dbReference type="CDD" id="cd00950">
    <property type="entry name" value="DHDPS"/>
    <property type="match status" value="1"/>
</dbReference>
<keyword evidence="7 12" id="KW-0220">Diaminopimelate biosynthesis</keyword>
<evidence type="ECO:0000256" key="12">
    <source>
        <dbReference type="HAMAP-Rule" id="MF_00418"/>
    </source>
</evidence>
<dbReference type="InterPro" id="IPR020625">
    <property type="entry name" value="Schiff_base-form_aldolases_AS"/>
</dbReference>
<evidence type="ECO:0000256" key="4">
    <source>
        <dbReference type="ARBA" id="ARBA00012086"/>
    </source>
</evidence>
<evidence type="ECO:0000256" key="10">
    <source>
        <dbReference type="ARBA" id="ARBA00023270"/>
    </source>
</evidence>
<evidence type="ECO:0000256" key="1">
    <source>
        <dbReference type="ARBA" id="ARBA00003294"/>
    </source>
</evidence>
<dbReference type="HAMAP" id="MF_00418">
    <property type="entry name" value="DapA"/>
    <property type="match status" value="1"/>
</dbReference>
<dbReference type="InterPro" id="IPR013785">
    <property type="entry name" value="Aldolase_TIM"/>
</dbReference>
<evidence type="ECO:0000256" key="11">
    <source>
        <dbReference type="ARBA" id="ARBA00047836"/>
    </source>
</evidence>
<comment type="subcellular location">
    <subcellularLocation>
        <location evidence="12">Cytoplasm</location>
    </subcellularLocation>
</comment>
<feature type="site" description="Part of a proton relay during catalysis" evidence="12">
    <location>
        <position position="111"/>
    </location>
</feature>
<keyword evidence="17" id="KW-1185">Reference proteome</keyword>
<dbReference type="EMBL" id="QGDL01000008">
    <property type="protein sequence ID" value="PWJ28632.1"/>
    <property type="molecule type" value="Genomic_DNA"/>
</dbReference>
<dbReference type="RefSeq" id="WP_109731813.1">
    <property type="nucleotide sequence ID" value="NZ_BAAACK010000003.1"/>
</dbReference>
<keyword evidence="6 12" id="KW-0028">Amino-acid biosynthesis</keyword>
<gene>
    <name evidence="12" type="primary">dapA</name>
    <name evidence="16" type="ORF">A8806_108147</name>
</gene>
<dbReference type="SUPFAM" id="SSF51569">
    <property type="entry name" value="Aldolase"/>
    <property type="match status" value="1"/>
</dbReference>
<sequence>MKKLIFKGVGTALITPMNNDFSINFSAFDDLLDMQIRENADAVIIAGTTGEGSTLTDGEHIELVQHAVRHVKGRIPVIAGAGSNNTAHAVYLSKECEKAGADALLHVTPYYNKASQQGLFLHFSACAEAVELPIILYNVPSRTGVNIYPTTFKRLSEIENIAAVKEASGNFSQIAKIAALCKDDLAIYSGNDDQITSALALGAKGVISVLSNIVPSEVHTICASYFEGNTSQSDSLQLKYLELIEALFLDINPIPVKQAMRALGYQAGPCRLPLCDMYPAMAEKLYSTLQKYGLLSSGKRMNSVTIHTPENSGYILKHNQ</sequence>
<feature type="active site" description="Proton donor/acceptor" evidence="12 14">
    <location>
        <position position="137"/>
    </location>
</feature>
<evidence type="ECO:0000256" key="6">
    <source>
        <dbReference type="ARBA" id="ARBA00022605"/>
    </source>
</evidence>
<comment type="subunit">
    <text evidence="12">Homotetramer; dimer of dimers.</text>
</comment>
<evidence type="ECO:0000256" key="9">
    <source>
        <dbReference type="ARBA" id="ARBA00023239"/>
    </source>
</evidence>
<evidence type="ECO:0000256" key="3">
    <source>
        <dbReference type="ARBA" id="ARBA00007592"/>
    </source>
</evidence>
<keyword evidence="8 12" id="KW-0457">Lysine biosynthesis</keyword>
<keyword evidence="5 12" id="KW-0963">Cytoplasm</keyword>
<dbReference type="InterPro" id="IPR002220">
    <property type="entry name" value="DapA-like"/>
</dbReference>
<dbReference type="PROSITE" id="PS00665">
    <property type="entry name" value="DHDPS_1"/>
    <property type="match status" value="1"/>
</dbReference>
<dbReference type="GO" id="GO:0009089">
    <property type="term" value="P:lysine biosynthetic process via diaminopimelate"/>
    <property type="evidence" value="ECO:0007669"/>
    <property type="project" value="UniProtKB-UniRule"/>
</dbReference>
<comment type="catalytic activity">
    <reaction evidence="11 12">
        <text>L-aspartate 4-semialdehyde + pyruvate = (2S,4S)-4-hydroxy-2,3,4,5-tetrahydrodipicolinate + H2O + H(+)</text>
        <dbReference type="Rhea" id="RHEA:34171"/>
        <dbReference type="ChEBI" id="CHEBI:15361"/>
        <dbReference type="ChEBI" id="CHEBI:15377"/>
        <dbReference type="ChEBI" id="CHEBI:15378"/>
        <dbReference type="ChEBI" id="CHEBI:67139"/>
        <dbReference type="ChEBI" id="CHEBI:537519"/>
        <dbReference type="EC" id="4.3.3.7"/>
    </reaction>
</comment>
<dbReference type="PIRSF" id="PIRSF001365">
    <property type="entry name" value="DHDPS"/>
    <property type="match status" value="1"/>
</dbReference>
<dbReference type="Gene3D" id="3.20.20.70">
    <property type="entry name" value="Aldolase class I"/>
    <property type="match status" value="1"/>
</dbReference>
<dbReference type="AlphaFoldDB" id="A0A2Y9BG17"/>
<evidence type="ECO:0000313" key="17">
    <source>
        <dbReference type="Proteomes" id="UP000245845"/>
    </source>
</evidence>
<keyword evidence="9 12" id="KW-0456">Lyase</keyword>
<reference evidence="16 17" key="1">
    <citation type="submission" date="2018-05" db="EMBL/GenBank/DDBJ databases">
        <title>The Hungate 1000. A catalogue of reference genomes from the rumen microbiome.</title>
        <authorList>
            <person name="Kelly W."/>
        </authorList>
    </citation>
    <scope>NUCLEOTIDE SEQUENCE [LARGE SCALE GENOMIC DNA]</scope>
    <source>
        <strain evidence="16 17">NLAE-zl-C242</strain>
    </source>
</reference>
<feature type="binding site" evidence="12 15">
    <location>
        <position position="49"/>
    </location>
    <ligand>
        <name>pyruvate</name>
        <dbReference type="ChEBI" id="CHEBI:15361"/>
    </ligand>
</feature>
<dbReference type="PANTHER" id="PTHR12128:SF66">
    <property type="entry name" value="4-HYDROXY-2-OXOGLUTARATE ALDOLASE, MITOCHONDRIAL"/>
    <property type="match status" value="1"/>
</dbReference>
<dbReference type="NCBIfam" id="TIGR00674">
    <property type="entry name" value="dapA"/>
    <property type="match status" value="1"/>
</dbReference>
<evidence type="ECO:0000256" key="5">
    <source>
        <dbReference type="ARBA" id="ARBA00022490"/>
    </source>
</evidence>
<dbReference type="SMART" id="SM01130">
    <property type="entry name" value="DHDPS"/>
    <property type="match status" value="1"/>
</dbReference>
<dbReference type="UniPathway" id="UPA00034">
    <property type="reaction ID" value="UER00017"/>
</dbReference>
<dbReference type="GO" id="GO:0008840">
    <property type="term" value="F:4-hydroxy-tetrahydrodipicolinate synthase activity"/>
    <property type="evidence" value="ECO:0007669"/>
    <property type="project" value="UniProtKB-UniRule"/>
</dbReference>
<accession>A0A2Y9BG17</accession>
<comment type="caution">
    <text evidence="12">Was originally thought to be a dihydrodipicolinate synthase (DHDPS), catalyzing the condensation of (S)-aspartate-beta-semialdehyde [(S)-ASA] and pyruvate to dihydrodipicolinate (DHDP). However, it was shown in E.coli that the product of the enzymatic reaction is not dihydrodipicolinate but in fact (4S)-4-hydroxy-2,3,4,5-tetrahydro-(2S)-dipicolinic acid (HTPA), and that the consecutive dehydration reaction leading to DHDP is not spontaneous but catalyzed by DapB.</text>
</comment>
<dbReference type="GO" id="GO:0019877">
    <property type="term" value="P:diaminopimelate biosynthetic process"/>
    <property type="evidence" value="ECO:0007669"/>
    <property type="project" value="UniProtKB-UniRule"/>
</dbReference>
<evidence type="ECO:0000256" key="13">
    <source>
        <dbReference type="PIRNR" id="PIRNR001365"/>
    </source>
</evidence>
<feature type="site" description="Part of a proton relay during catalysis" evidence="12">
    <location>
        <position position="48"/>
    </location>
</feature>
<dbReference type="PROSITE" id="PS00666">
    <property type="entry name" value="DHDPS_2"/>
    <property type="match status" value="1"/>
</dbReference>
<proteinExistence type="inferred from homology"/>
<evidence type="ECO:0000256" key="14">
    <source>
        <dbReference type="PIRSR" id="PIRSR001365-1"/>
    </source>
</evidence>
<comment type="similarity">
    <text evidence="3 12 13">Belongs to the DapA family.</text>
</comment>
<dbReference type="GO" id="GO:0005829">
    <property type="term" value="C:cytosol"/>
    <property type="evidence" value="ECO:0007669"/>
    <property type="project" value="TreeGrafter"/>
</dbReference>
<dbReference type="InterPro" id="IPR020624">
    <property type="entry name" value="Schiff_base-form_aldolases_CS"/>
</dbReference>
<feature type="binding site" evidence="12 15">
    <location>
        <position position="207"/>
    </location>
    <ligand>
        <name>pyruvate</name>
        <dbReference type="ChEBI" id="CHEBI:15361"/>
    </ligand>
</feature>
<dbReference type="PANTHER" id="PTHR12128">
    <property type="entry name" value="DIHYDRODIPICOLINATE SYNTHASE"/>
    <property type="match status" value="1"/>
</dbReference>
<dbReference type="PRINTS" id="PR00146">
    <property type="entry name" value="DHPICSNTHASE"/>
</dbReference>
<name>A0A2Y9BG17_9FIRM</name>
<evidence type="ECO:0000256" key="8">
    <source>
        <dbReference type="ARBA" id="ARBA00023154"/>
    </source>
</evidence>
<dbReference type="EC" id="4.3.3.7" evidence="4 12"/>
<protein>
    <recommendedName>
        <fullName evidence="4 12">4-hydroxy-tetrahydrodipicolinate synthase</fullName>
        <shortName evidence="12">HTPA synthase</shortName>
        <ecNumber evidence="4 12">4.3.3.7</ecNumber>
    </recommendedName>
</protein>
<comment type="function">
    <text evidence="1 12">Catalyzes the condensation of (S)-aspartate-beta-semialdehyde [(S)-ASA] and pyruvate to 4-hydroxy-tetrahydrodipicolinate (HTPA).</text>
</comment>
<evidence type="ECO:0000256" key="7">
    <source>
        <dbReference type="ARBA" id="ARBA00022915"/>
    </source>
</evidence>
<comment type="caution">
    <text evidence="16">The sequence shown here is derived from an EMBL/GenBank/DDBJ whole genome shotgun (WGS) entry which is preliminary data.</text>
</comment>